<dbReference type="EMBL" id="KZ308383">
    <property type="protein sequence ID" value="KAG8228734.1"/>
    <property type="molecule type" value="Genomic_DNA"/>
</dbReference>
<protein>
    <submittedName>
        <fullName evidence="1">Uncharacterized protein</fullName>
    </submittedName>
</protein>
<sequence>MQGSLEQRYTIKFCIKPQQISYGHIENVDSSRRHSKMVRNKFNMRKALGGCQKYEKNLIDVKPVLDSGRRASVRLIADEIAEKFHRKDTVSLLPVVLACD</sequence>
<reference evidence="1" key="1">
    <citation type="submission" date="2013-04" db="EMBL/GenBank/DDBJ databases">
        <authorList>
            <person name="Qu J."/>
            <person name="Murali S.C."/>
            <person name="Bandaranaike D."/>
            <person name="Bellair M."/>
            <person name="Blankenburg K."/>
            <person name="Chao H."/>
            <person name="Dinh H."/>
            <person name="Doddapaneni H."/>
            <person name="Downs B."/>
            <person name="Dugan-Rocha S."/>
            <person name="Elkadiri S."/>
            <person name="Gnanaolivu R.D."/>
            <person name="Hernandez B."/>
            <person name="Javaid M."/>
            <person name="Jayaseelan J.C."/>
            <person name="Lee S."/>
            <person name="Li M."/>
            <person name="Ming W."/>
            <person name="Munidasa M."/>
            <person name="Muniz J."/>
            <person name="Nguyen L."/>
            <person name="Ongeri F."/>
            <person name="Osuji N."/>
            <person name="Pu L.-L."/>
            <person name="Puazo M."/>
            <person name="Qu C."/>
            <person name="Quiroz J."/>
            <person name="Raj R."/>
            <person name="Weissenberger G."/>
            <person name="Xin Y."/>
            <person name="Zou X."/>
            <person name="Han Y."/>
            <person name="Richards S."/>
            <person name="Worley K."/>
            <person name="Muzny D."/>
            <person name="Gibbs R."/>
        </authorList>
    </citation>
    <scope>NUCLEOTIDE SEQUENCE</scope>
    <source>
        <strain evidence="1">Sampled in the wild</strain>
    </source>
</reference>
<proteinExistence type="predicted"/>
<keyword evidence="2" id="KW-1185">Reference proteome</keyword>
<accession>A0A8K0K727</accession>
<evidence type="ECO:0000313" key="2">
    <source>
        <dbReference type="Proteomes" id="UP000792457"/>
    </source>
</evidence>
<evidence type="ECO:0000313" key="1">
    <source>
        <dbReference type="EMBL" id="KAG8228734.1"/>
    </source>
</evidence>
<organism evidence="1 2">
    <name type="scientific">Ladona fulva</name>
    <name type="common">Scarce chaser dragonfly</name>
    <name type="synonym">Libellula fulva</name>
    <dbReference type="NCBI Taxonomy" id="123851"/>
    <lineage>
        <taxon>Eukaryota</taxon>
        <taxon>Metazoa</taxon>
        <taxon>Ecdysozoa</taxon>
        <taxon>Arthropoda</taxon>
        <taxon>Hexapoda</taxon>
        <taxon>Insecta</taxon>
        <taxon>Pterygota</taxon>
        <taxon>Palaeoptera</taxon>
        <taxon>Odonata</taxon>
        <taxon>Epiprocta</taxon>
        <taxon>Anisoptera</taxon>
        <taxon>Libelluloidea</taxon>
        <taxon>Libellulidae</taxon>
        <taxon>Ladona</taxon>
    </lineage>
</organism>
<comment type="caution">
    <text evidence="1">The sequence shown here is derived from an EMBL/GenBank/DDBJ whole genome shotgun (WGS) entry which is preliminary data.</text>
</comment>
<name>A0A8K0K727_LADFU</name>
<gene>
    <name evidence="1" type="ORF">J437_LFUL007069</name>
</gene>
<dbReference type="Proteomes" id="UP000792457">
    <property type="component" value="Unassembled WGS sequence"/>
</dbReference>
<reference evidence="1" key="2">
    <citation type="submission" date="2017-10" db="EMBL/GenBank/DDBJ databases">
        <title>Ladona fulva Genome sequencing and assembly.</title>
        <authorList>
            <person name="Murali S."/>
            <person name="Richards S."/>
            <person name="Bandaranaike D."/>
            <person name="Bellair M."/>
            <person name="Blankenburg K."/>
            <person name="Chao H."/>
            <person name="Dinh H."/>
            <person name="Doddapaneni H."/>
            <person name="Dugan-Rocha S."/>
            <person name="Elkadiri S."/>
            <person name="Gnanaolivu R."/>
            <person name="Hernandez B."/>
            <person name="Skinner E."/>
            <person name="Javaid M."/>
            <person name="Lee S."/>
            <person name="Li M."/>
            <person name="Ming W."/>
            <person name="Munidasa M."/>
            <person name="Muniz J."/>
            <person name="Nguyen L."/>
            <person name="Hughes D."/>
            <person name="Osuji N."/>
            <person name="Pu L.-L."/>
            <person name="Puazo M."/>
            <person name="Qu C."/>
            <person name="Quiroz J."/>
            <person name="Raj R."/>
            <person name="Weissenberger G."/>
            <person name="Xin Y."/>
            <person name="Zou X."/>
            <person name="Han Y."/>
            <person name="Worley K."/>
            <person name="Muzny D."/>
            <person name="Gibbs R."/>
        </authorList>
    </citation>
    <scope>NUCLEOTIDE SEQUENCE</scope>
    <source>
        <strain evidence="1">Sampled in the wild</strain>
    </source>
</reference>
<dbReference type="AlphaFoldDB" id="A0A8K0K727"/>